<evidence type="ECO:0000313" key="1">
    <source>
        <dbReference type="EMBL" id="MFC4200682.1"/>
    </source>
</evidence>
<proteinExistence type="predicted"/>
<dbReference type="RefSeq" id="WP_217964082.1">
    <property type="nucleotide sequence ID" value="NZ_JAHTBN010000003.1"/>
</dbReference>
<comment type="caution">
    <text evidence="1">The sequence shown here is derived from an EMBL/GenBank/DDBJ whole genome shotgun (WGS) entry which is preliminary data.</text>
</comment>
<dbReference type="Proteomes" id="UP001595848">
    <property type="component" value="Unassembled WGS sequence"/>
</dbReference>
<dbReference type="EMBL" id="JBHSBV010000002">
    <property type="protein sequence ID" value="MFC4200682.1"/>
    <property type="molecule type" value="Genomic_DNA"/>
</dbReference>
<evidence type="ECO:0000313" key="2">
    <source>
        <dbReference type="Proteomes" id="UP001595848"/>
    </source>
</evidence>
<evidence type="ECO:0008006" key="3">
    <source>
        <dbReference type="Google" id="ProtNLM"/>
    </source>
</evidence>
<accession>A0ABV8NYW2</accession>
<keyword evidence="2" id="KW-1185">Reference proteome</keyword>
<protein>
    <recommendedName>
        <fullName evidence="3">Type II toxin-antitoxin system ParD family antitoxin</fullName>
    </recommendedName>
</protein>
<name>A0ABV8NYW2_9BURK</name>
<gene>
    <name evidence="1" type="ORF">ACFOY1_06935</name>
</gene>
<organism evidence="1 2">
    <name type="scientific">Candidimonas humi</name>
    <dbReference type="NCBI Taxonomy" id="683355"/>
    <lineage>
        <taxon>Bacteria</taxon>
        <taxon>Pseudomonadati</taxon>
        <taxon>Pseudomonadota</taxon>
        <taxon>Betaproteobacteria</taxon>
        <taxon>Burkholderiales</taxon>
        <taxon>Alcaligenaceae</taxon>
        <taxon>Candidimonas</taxon>
    </lineage>
</organism>
<reference evidence="2" key="1">
    <citation type="journal article" date="2019" name="Int. J. Syst. Evol. Microbiol.">
        <title>The Global Catalogue of Microorganisms (GCM) 10K type strain sequencing project: providing services to taxonomists for standard genome sequencing and annotation.</title>
        <authorList>
            <consortium name="The Broad Institute Genomics Platform"/>
            <consortium name="The Broad Institute Genome Sequencing Center for Infectious Disease"/>
            <person name="Wu L."/>
            <person name="Ma J."/>
        </authorList>
    </citation>
    <scope>NUCLEOTIDE SEQUENCE [LARGE SCALE GENOMIC DNA]</scope>
    <source>
        <strain evidence="2">LMG 24813</strain>
    </source>
</reference>
<sequence>MNQPDNHLDLSRIVYDGAHRDGWNAAVEEMHALLEGLRIQSEAGRRLPAAVVYAKALRHLRALRSRSRSR</sequence>